<keyword evidence="1" id="KW-1133">Transmembrane helix</keyword>
<comment type="caution">
    <text evidence="2">The sequence shown here is derived from an EMBL/GenBank/DDBJ whole genome shotgun (WGS) entry which is preliminary data.</text>
</comment>
<dbReference type="AlphaFoldDB" id="A0A8G2FDB8"/>
<feature type="transmembrane region" description="Helical" evidence="1">
    <location>
        <begin position="332"/>
        <end position="352"/>
    </location>
</feature>
<evidence type="ECO:0000313" key="2">
    <source>
        <dbReference type="EMBL" id="SIQ77280.1"/>
    </source>
</evidence>
<name>A0A8G2FDB8_ACIRU</name>
<evidence type="ECO:0000256" key="1">
    <source>
        <dbReference type="SAM" id="Phobius"/>
    </source>
</evidence>
<dbReference type="PANTHER" id="PTHR38457:SF1">
    <property type="entry name" value="REGULATOR ABRB-RELATED"/>
    <property type="match status" value="1"/>
</dbReference>
<gene>
    <name evidence="2" type="ORF">SAMN05421828_10947</name>
</gene>
<dbReference type="EMBL" id="FTNE01000009">
    <property type="protein sequence ID" value="SIQ77280.1"/>
    <property type="molecule type" value="Genomic_DNA"/>
</dbReference>
<dbReference type="InterPro" id="IPR017516">
    <property type="entry name" value="AbrB_dup"/>
</dbReference>
<dbReference type="NCBIfam" id="TIGR03082">
    <property type="entry name" value="Gneg_AbrB_dup"/>
    <property type="match status" value="2"/>
</dbReference>
<dbReference type="InterPro" id="IPR007820">
    <property type="entry name" value="AbrB_fam"/>
</dbReference>
<feature type="transmembrane region" description="Helical" evidence="1">
    <location>
        <begin position="275"/>
        <end position="296"/>
    </location>
</feature>
<protein>
    <recommendedName>
        <fullName evidence="4">Membrane protein AbrB duplication</fullName>
    </recommendedName>
</protein>
<feature type="transmembrane region" description="Helical" evidence="1">
    <location>
        <begin position="21"/>
        <end position="50"/>
    </location>
</feature>
<feature type="transmembrane region" description="Helical" evidence="1">
    <location>
        <begin position="192"/>
        <end position="214"/>
    </location>
</feature>
<proteinExistence type="predicted"/>
<feature type="transmembrane region" description="Helical" evidence="1">
    <location>
        <begin position="62"/>
        <end position="82"/>
    </location>
</feature>
<dbReference type="Proteomes" id="UP000186308">
    <property type="component" value="Unassembled WGS sequence"/>
</dbReference>
<reference evidence="2 3" key="1">
    <citation type="submission" date="2017-01" db="EMBL/GenBank/DDBJ databases">
        <authorList>
            <person name="Varghese N."/>
            <person name="Submissions S."/>
        </authorList>
    </citation>
    <scope>NUCLEOTIDE SEQUENCE [LARGE SCALE GENOMIC DNA]</scope>
    <source>
        <strain evidence="2 3">ATCC 35905</strain>
    </source>
</reference>
<dbReference type="PANTHER" id="PTHR38457">
    <property type="entry name" value="REGULATOR ABRB-RELATED"/>
    <property type="match status" value="1"/>
</dbReference>
<feature type="transmembrane region" description="Helical" evidence="1">
    <location>
        <begin position="226"/>
        <end position="255"/>
    </location>
</feature>
<feature type="transmembrane region" description="Helical" evidence="1">
    <location>
        <begin position="123"/>
        <end position="145"/>
    </location>
</feature>
<dbReference type="Pfam" id="PF05145">
    <property type="entry name" value="AbrB"/>
    <property type="match status" value="1"/>
</dbReference>
<accession>A0A8G2FDB8</accession>
<dbReference type="PIRSF" id="PIRSF038991">
    <property type="entry name" value="Protein_AbrB"/>
    <property type="match status" value="1"/>
</dbReference>
<dbReference type="GO" id="GO:0010468">
    <property type="term" value="P:regulation of gene expression"/>
    <property type="evidence" value="ECO:0007669"/>
    <property type="project" value="InterPro"/>
</dbReference>
<keyword evidence="1" id="KW-0472">Membrane</keyword>
<feature type="transmembrane region" description="Helical" evidence="1">
    <location>
        <begin position="157"/>
        <end position="176"/>
    </location>
</feature>
<keyword evidence="3" id="KW-1185">Reference proteome</keyword>
<feature type="transmembrane region" description="Helical" evidence="1">
    <location>
        <begin position="94"/>
        <end position="117"/>
    </location>
</feature>
<dbReference type="OrthoDB" id="9809910at2"/>
<organism evidence="2 3">
    <name type="scientific">Acidiphilium rubrum</name>
    <dbReference type="NCBI Taxonomy" id="526"/>
    <lineage>
        <taxon>Bacteria</taxon>
        <taxon>Pseudomonadati</taxon>
        <taxon>Pseudomonadota</taxon>
        <taxon>Alphaproteobacteria</taxon>
        <taxon>Acetobacterales</taxon>
        <taxon>Acidocellaceae</taxon>
        <taxon>Acidiphilium</taxon>
    </lineage>
</organism>
<dbReference type="GO" id="GO:0016020">
    <property type="term" value="C:membrane"/>
    <property type="evidence" value="ECO:0007669"/>
    <property type="project" value="InterPro"/>
</dbReference>
<keyword evidence="1" id="KW-0812">Transmembrane</keyword>
<evidence type="ECO:0008006" key="4">
    <source>
        <dbReference type="Google" id="ProtNLM"/>
    </source>
</evidence>
<sequence length="372" mass="38271">MALTARLPGPGRGQLPRWIGLIVVTLIATIGLAAIHVPSAALFAALFVATTAALCDLAPSAVPVRAVTVAQAVLGVMIGMLMKTSTMQAIGAHMLPVLLVTVATLVVSMAAGVLLSLRRDVDPITGALALTTGGASAIVSLAAQLGGDDRMVAIVQYLRVGIVTASMPLVVALLFHPARHAAAHAPGLADHAAWYVGIGVLLVSGVLGVALAALTRLPAGTLLGPMLIAAAFTLSGIAKGAIVPFPLIAIAYALIGWQAGVRFTMTRLKQVGRTLPAATALIILVNLICAGLGYLLAASTGVSNYDGYLATVPGGIYAALALAILSRTDVTFVLAVHVLRVILMMIAMPIFARLLHRYARRRDAAHRPHPQP</sequence>
<feature type="transmembrane region" description="Helical" evidence="1">
    <location>
        <begin position="308"/>
        <end position="326"/>
    </location>
</feature>
<evidence type="ECO:0000313" key="3">
    <source>
        <dbReference type="Proteomes" id="UP000186308"/>
    </source>
</evidence>